<name>A0A2R8BU38_9RHOB</name>
<dbReference type="EMBL" id="ONZF01000002">
    <property type="protein sequence ID" value="SPJ23643.1"/>
    <property type="molecule type" value="Genomic_DNA"/>
</dbReference>
<keyword evidence="2" id="KW-0732">Signal</keyword>
<proteinExistence type="predicted"/>
<reference evidence="3 4" key="1">
    <citation type="submission" date="2018-03" db="EMBL/GenBank/DDBJ databases">
        <authorList>
            <person name="Keele B.F."/>
        </authorList>
    </citation>
    <scope>NUCLEOTIDE SEQUENCE [LARGE SCALE GENOMIC DNA]</scope>
    <source>
        <strain evidence="3 4">CECT 8504</strain>
    </source>
</reference>
<dbReference type="RefSeq" id="WP_108893456.1">
    <property type="nucleotide sequence ID" value="NZ_ONZF01000002.1"/>
</dbReference>
<feature type="signal peptide" evidence="2">
    <location>
        <begin position="1"/>
        <end position="19"/>
    </location>
</feature>
<feature type="region of interest" description="Disordered" evidence="1">
    <location>
        <begin position="121"/>
        <end position="173"/>
    </location>
</feature>
<feature type="chain" id="PRO_5015340222" evidence="2">
    <location>
        <begin position="20"/>
        <end position="267"/>
    </location>
</feature>
<protein>
    <submittedName>
        <fullName evidence="3">Uncharacterized protein</fullName>
    </submittedName>
</protein>
<sequence>MKPLSLALLLALATGPAFAQDPLAAARSTYQSFLGTWAEPGKNCDRPIDTWNFGPEAVVAGTTALDILGIGGGAGAIRVDLVSRATGERLPLSMQDTGGGIEVSGSGIYANLRPCNAAFTPERQRQDDVITSQPLDQEGPSTDELRDALGEPEPVISSPDPVLAPEPDPSLDPAEQAEQMFETRFAGFYQGPSGACDWELSGNRITGGGTSYDVVNFSGEGERIGVQALAADGAPTTFTVRPEGPGTRVSGAIAGSGDQIDVTLNPC</sequence>
<dbReference type="OrthoDB" id="7876821at2"/>
<evidence type="ECO:0000256" key="1">
    <source>
        <dbReference type="SAM" id="MobiDB-lite"/>
    </source>
</evidence>
<gene>
    <name evidence="3" type="ORF">PAA8504_01456</name>
</gene>
<dbReference type="Proteomes" id="UP000244912">
    <property type="component" value="Unassembled WGS sequence"/>
</dbReference>
<accession>A0A2R8BU38</accession>
<evidence type="ECO:0000313" key="4">
    <source>
        <dbReference type="Proteomes" id="UP000244912"/>
    </source>
</evidence>
<dbReference type="AlphaFoldDB" id="A0A2R8BU38"/>
<organism evidence="3 4">
    <name type="scientific">Palleronia abyssalis</name>
    <dbReference type="NCBI Taxonomy" id="1501240"/>
    <lineage>
        <taxon>Bacteria</taxon>
        <taxon>Pseudomonadati</taxon>
        <taxon>Pseudomonadota</taxon>
        <taxon>Alphaproteobacteria</taxon>
        <taxon>Rhodobacterales</taxon>
        <taxon>Roseobacteraceae</taxon>
        <taxon>Palleronia</taxon>
    </lineage>
</organism>
<evidence type="ECO:0000256" key="2">
    <source>
        <dbReference type="SAM" id="SignalP"/>
    </source>
</evidence>
<keyword evidence="4" id="KW-1185">Reference proteome</keyword>
<evidence type="ECO:0000313" key="3">
    <source>
        <dbReference type="EMBL" id="SPJ23643.1"/>
    </source>
</evidence>